<feature type="domain" description="CusB-like beta-barrel" evidence="2">
    <location>
        <begin position="223"/>
        <end position="297"/>
    </location>
</feature>
<dbReference type="AlphaFoldDB" id="A0A4Y9VT40"/>
<evidence type="ECO:0000313" key="5">
    <source>
        <dbReference type="Proteomes" id="UP000297706"/>
    </source>
</evidence>
<dbReference type="Pfam" id="PF25967">
    <property type="entry name" value="RND-MFP_C"/>
    <property type="match status" value="1"/>
</dbReference>
<dbReference type="NCBIfam" id="TIGR01730">
    <property type="entry name" value="RND_mfp"/>
    <property type="match status" value="1"/>
</dbReference>
<protein>
    <submittedName>
        <fullName evidence="4">Efflux RND transporter periplasmic adaptor subunit</fullName>
    </submittedName>
</protein>
<dbReference type="InterPro" id="IPR006143">
    <property type="entry name" value="RND_pump_MFP"/>
</dbReference>
<sequence length="380" mass="41140">MRRILISIGFILLVGAGVWYFTKPLPLPVTLFVVQPGLVESSVSNTRAGSVEACLRTRLSPIIGGRIAYLGVKKGDHVKKGQVLIQLWNEDQQAQSALALKQVDSARKRVGEVCILAENAEREAARSTQLRQRGFISESAEEKSRSEARSRRAACLSINTEIAQAQARLKLAQVEQGRTVLAAPFDGVVADIVGELGEYTTPSPPGVATPPAIDLIDSSCLYVQVPMDEVDAPKIKLGQPARIVLDALPGKTLLGHVKRVAPYVVAVEKQARTIDVDVALDNTADIKQLLVGYSADVEVVLESRDHVLRIPTSALLEGSRVLLYQDKTRKLEARSVKTGIANWQYTEILQGLNKGDRIVTSVDREGVQAGALVSVESSGR</sequence>
<dbReference type="InterPro" id="IPR058627">
    <property type="entry name" value="MdtA-like_C"/>
</dbReference>
<dbReference type="Gene3D" id="2.40.420.20">
    <property type="match status" value="1"/>
</dbReference>
<evidence type="ECO:0000256" key="1">
    <source>
        <dbReference type="ARBA" id="ARBA00009477"/>
    </source>
</evidence>
<evidence type="ECO:0000259" key="2">
    <source>
        <dbReference type="Pfam" id="PF25954"/>
    </source>
</evidence>
<dbReference type="InterPro" id="IPR058792">
    <property type="entry name" value="Beta-barrel_RND_2"/>
</dbReference>
<dbReference type="RefSeq" id="WP_135277709.1">
    <property type="nucleotide sequence ID" value="NZ_PQVH01000008.1"/>
</dbReference>
<dbReference type="Proteomes" id="UP000297706">
    <property type="component" value="Unassembled WGS sequence"/>
</dbReference>
<dbReference type="Gene3D" id="2.40.50.100">
    <property type="match status" value="1"/>
</dbReference>
<feature type="domain" description="Multidrug resistance protein MdtA-like C-terminal permuted SH3" evidence="3">
    <location>
        <begin position="308"/>
        <end position="361"/>
    </location>
</feature>
<accession>A0A4Y9VT40</accession>
<dbReference type="Gene3D" id="2.40.30.170">
    <property type="match status" value="1"/>
</dbReference>
<comment type="caution">
    <text evidence="4">The sequence shown here is derived from an EMBL/GenBank/DDBJ whole genome shotgun (WGS) entry which is preliminary data.</text>
</comment>
<dbReference type="PANTHER" id="PTHR30469:SF15">
    <property type="entry name" value="HLYD FAMILY OF SECRETION PROTEINS"/>
    <property type="match status" value="1"/>
</dbReference>
<dbReference type="EMBL" id="PQVH01000008">
    <property type="protein sequence ID" value="TFW71948.1"/>
    <property type="molecule type" value="Genomic_DNA"/>
</dbReference>
<dbReference type="GO" id="GO:1990281">
    <property type="term" value="C:efflux pump complex"/>
    <property type="evidence" value="ECO:0007669"/>
    <property type="project" value="TreeGrafter"/>
</dbReference>
<gene>
    <name evidence="4" type="ORF">C3Y98_07440</name>
</gene>
<comment type="similarity">
    <text evidence="1">Belongs to the membrane fusion protein (MFP) (TC 8.A.1) family.</text>
</comment>
<dbReference type="PANTHER" id="PTHR30469">
    <property type="entry name" value="MULTIDRUG RESISTANCE PROTEIN MDTA"/>
    <property type="match status" value="1"/>
</dbReference>
<dbReference type="Pfam" id="PF25954">
    <property type="entry name" value="Beta-barrel_RND_2"/>
    <property type="match status" value="1"/>
</dbReference>
<keyword evidence="5" id="KW-1185">Reference proteome</keyword>
<organism evidence="4 5">
    <name type="scientific">Methylotenera oryzisoli</name>
    <dbReference type="NCBI Taxonomy" id="2080758"/>
    <lineage>
        <taxon>Bacteria</taxon>
        <taxon>Pseudomonadati</taxon>
        <taxon>Pseudomonadota</taxon>
        <taxon>Betaproteobacteria</taxon>
        <taxon>Nitrosomonadales</taxon>
        <taxon>Methylophilaceae</taxon>
        <taxon>Methylotenera</taxon>
    </lineage>
</organism>
<evidence type="ECO:0000313" key="4">
    <source>
        <dbReference type="EMBL" id="TFW71948.1"/>
    </source>
</evidence>
<name>A0A4Y9VT40_9PROT</name>
<dbReference type="OrthoDB" id="9806939at2"/>
<dbReference type="GO" id="GO:0015562">
    <property type="term" value="F:efflux transmembrane transporter activity"/>
    <property type="evidence" value="ECO:0007669"/>
    <property type="project" value="TreeGrafter"/>
</dbReference>
<evidence type="ECO:0000259" key="3">
    <source>
        <dbReference type="Pfam" id="PF25967"/>
    </source>
</evidence>
<reference evidence="4 5" key="1">
    <citation type="submission" date="2018-02" db="EMBL/GenBank/DDBJ databases">
        <title>A novel lanthanide dependent methylotroph, Methylotenera sp. La3113.</title>
        <authorList>
            <person name="Lv H."/>
            <person name="Tani A."/>
        </authorList>
    </citation>
    <scope>NUCLEOTIDE SEQUENCE [LARGE SCALE GENOMIC DNA]</scope>
    <source>
        <strain evidence="4 5">La3113</strain>
    </source>
</reference>
<dbReference type="SUPFAM" id="SSF111369">
    <property type="entry name" value="HlyD-like secretion proteins"/>
    <property type="match status" value="1"/>
</dbReference>
<proteinExistence type="inferred from homology"/>